<proteinExistence type="inferred from homology"/>
<feature type="region of interest" description="Disordered" evidence="2">
    <location>
        <begin position="312"/>
        <end position="333"/>
    </location>
</feature>
<dbReference type="Gene3D" id="1.20.1260.60">
    <property type="entry name" value="Vacuolar protein sorting-associated protein Ist1"/>
    <property type="match status" value="2"/>
</dbReference>
<dbReference type="InterPro" id="IPR005061">
    <property type="entry name" value="Ist1"/>
</dbReference>
<dbReference type="InterPro" id="IPR042277">
    <property type="entry name" value="IST1-like"/>
</dbReference>
<protein>
    <recommendedName>
        <fullName evidence="4">IST1-like protein</fullName>
    </recommendedName>
</protein>
<name>M8BCL8_AEGTA</name>
<evidence type="ECO:0000256" key="1">
    <source>
        <dbReference type="ARBA" id="ARBA00005536"/>
    </source>
</evidence>
<evidence type="ECO:0008006" key="4">
    <source>
        <dbReference type="Google" id="ProtNLM"/>
    </source>
</evidence>
<comment type="similarity">
    <text evidence="1">Belongs to the IST1 family.</text>
</comment>
<feature type="region of interest" description="Disordered" evidence="2">
    <location>
        <begin position="419"/>
        <end position="481"/>
    </location>
</feature>
<sequence length="481" mass="52702">MSMLEAFFGKGAGGGGGGGFRAAKCKTLLKLSIPRIKLLRNRRELQPRQMRRDIAKLLEAGQEATARTRGRLLECPIDLKEAISSICFAAPRCSDLPELMQVQMMFATKYGKEFVAAAAELMPDSGVNRQIIELLSIRPPPVDIKMKLLKEIAEEHEIDWDPSETETEYLKPHEDLLNGPTYFSGSTLPLPKEKHEEPVAATAADEPGEDYQSDGGFDSLDLPEVPKAAIRPASGTQSTPDIGPHVQSSQSAAHDFPNPPDLEENPTADAALYNYLKSSEPPVSPQFAQPRMPALPDEKKQFVPFVSPPPFASASSMERSDSIPLNSPQVKPTEQEFFTRSVDEVTAPQTPKDFNMFSKRPEQVHSISPIESGENIDMDGVVSAAQTAADSAERAASAARAAANLAKLCIADLKKNTRVYESHSDGSQKESHHQTEQKPVFDHQDSFSNDFEGYAPSHVPQRSTSLEDDPFSYPNLFSAKP</sequence>
<evidence type="ECO:0000313" key="3">
    <source>
        <dbReference type="EnsemblPlants" id="EMT04508"/>
    </source>
</evidence>
<organism evidence="3">
    <name type="scientific">Aegilops tauschii</name>
    <name type="common">Tausch's goatgrass</name>
    <name type="synonym">Aegilops squarrosa</name>
    <dbReference type="NCBI Taxonomy" id="37682"/>
    <lineage>
        <taxon>Eukaryota</taxon>
        <taxon>Viridiplantae</taxon>
        <taxon>Streptophyta</taxon>
        <taxon>Embryophyta</taxon>
        <taxon>Tracheophyta</taxon>
        <taxon>Spermatophyta</taxon>
        <taxon>Magnoliopsida</taxon>
        <taxon>Liliopsida</taxon>
        <taxon>Poales</taxon>
        <taxon>Poaceae</taxon>
        <taxon>BOP clade</taxon>
        <taxon>Pooideae</taxon>
        <taxon>Triticodae</taxon>
        <taxon>Triticeae</taxon>
        <taxon>Triticinae</taxon>
        <taxon>Aegilops</taxon>
    </lineage>
</organism>
<evidence type="ECO:0000256" key="2">
    <source>
        <dbReference type="SAM" id="MobiDB-lite"/>
    </source>
</evidence>
<dbReference type="PANTHER" id="PTHR12161">
    <property type="entry name" value="IST1 FAMILY MEMBER"/>
    <property type="match status" value="1"/>
</dbReference>
<dbReference type="AlphaFoldDB" id="M8BCL8"/>
<dbReference type="Pfam" id="PF03398">
    <property type="entry name" value="Ist1"/>
    <property type="match status" value="2"/>
</dbReference>
<dbReference type="GO" id="GO:0015031">
    <property type="term" value="P:protein transport"/>
    <property type="evidence" value="ECO:0007669"/>
    <property type="project" value="InterPro"/>
</dbReference>
<accession>M8BCL8</accession>
<feature type="region of interest" description="Disordered" evidence="2">
    <location>
        <begin position="348"/>
        <end position="375"/>
    </location>
</feature>
<feature type="compositionally biased region" description="Basic and acidic residues" evidence="2">
    <location>
        <begin position="419"/>
        <end position="445"/>
    </location>
</feature>
<feature type="compositionally biased region" description="Polar residues" evidence="2">
    <location>
        <begin position="323"/>
        <end position="333"/>
    </location>
</feature>
<feature type="compositionally biased region" description="Polar residues" evidence="2">
    <location>
        <begin position="234"/>
        <end position="252"/>
    </location>
</feature>
<reference evidence="3" key="1">
    <citation type="submission" date="2015-06" db="UniProtKB">
        <authorList>
            <consortium name="EnsemblPlants"/>
        </authorList>
    </citation>
    <scope>IDENTIFICATION</scope>
</reference>
<dbReference type="EnsemblPlants" id="EMT04508">
    <property type="protein sequence ID" value="EMT04508"/>
    <property type="gene ID" value="F775_29471"/>
</dbReference>
<feature type="region of interest" description="Disordered" evidence="2">
    <location>
        <begin position="185"/>
        <end position="268"/>
    </location>
</feature>
<dbReference type="PANTHER" id="PTHR12161:SF5">
    <property type="entry name" value="IST1 HOMOLOG"/>
    <property type="match status" value="1"/>
</dbReference>